<organism evidence="1 2">
    <name type="scientific">Brevundimonas variabilis</name>
    <dbReference type="NCBI Taxonomy" id="74312"/>
    <lineage>
        <taxon>Bacteria</taxon>
        <taxon>Pseudomonadati</taxon>
        <taxon>Pseudomonadota</taxon>
        <taxon>Alphaproteobacteria</taxon>
        <taxon>Caulobacterales</taxon>
        <taxon>Caulobacteraceae</taxon>
        <taxon>Brevundimonas</taxon>
    </lineage>
</organism>
<evidence type="ECO:0000313" key="2">
    <source>
        <dbReference type="Proteomes" id="UP000545037"/>
    </source>
</evidence>
<gene>
    <name evidence="1" type="ORF">GGR13_001024</name>
</gene>
<proteinExistence type="predicted"/>
<dbReference type="InterPro" id="IPR018680">
    <property type="entry name" value="DUF2164"/>
</dbReference>
<reference evidence="1 2" key="1">
    <citation type="submission" date="2020-08" db="EMBL/GenBank/DDBJ databases">
        <title>Genomic Encyclopedia of Type Strains, Phase IV (KMG-IV): sequencing the most valuable type-strain genomes for metagenomic binning, comparative biology and taxonomic classification.</title>
        <authorList>
            <person name="Goeker M."/>
        </authorList>
    </citation>
    <scope>NUCLEOTIDE SEQUENCE [LARGE SCALE GENOMIC DNA]</scope>
    <source>
        <strain evidence="1 2">DSM 4737</strain>
    </source>
</reference>
<sequence>MSKIEFSKEERAVLVAHIQGWFLDELDHEIGVLPAEALIDFIGKDIGSMFYNRGLYDAQALVAKKAEDMADALYGLEKKSGLVR</sequence>
<comment type="caution">
    <text evidence="1">The sequence shown here is derived from an EMBL/GenBank/DDBJ whole genome shotgun (WGS) entry which is preliminary data.</text>
</comment>
<accession>A0A7W9CGY4</accession>
<keyword evidence="2" id="KW-1185">Reference proteome</keyword>
<dbReference type="AlphaFoldDB" id="A0A7W9CGY4"/>
<name>A0A7W9CGY4_9CAUL</name>
<dbReference type="RefSeq" id="WP_183212437.1">
    <property type="nucleotide sequence ID" value="NZ_JACHOR010000002.1"/>
</dbReference>
<evidence type="ECO:0000313" key="1">
    <source>
        <dbReference type="EMBL" id="MBB5745440.1"/>
    </source>
</evidence>
<dbReference type="EMBL" id="JACHOR010000002">
    <property type="protein sequence ID" value="MBB5745440.1"/>
    <property type="molecule type" value="Genomic_DNA"/>
</dbReference>
<protein>
    <submittedName>
        <fullName evidence="1">Uncharacterized protein (DUF2164 family)</fullName>
    </submittedName>
</protein>
<dbReference type="Pfam" id="PF09932">
    <property type="entry name" value="DUF2164"/>
    <property type="match status" value="1"/>
</dbReference>
<dbReference type="Proteomes" id="UP000545037">
    <property type="component" value="Unassembled WGS sequence"/>
</dbReference>